<keyword evidence="2" id="KW-1185">Reference proteome</keyword>
<gene>
    <name evidence="1" type="ordered locus">Aboo_1180</name>
</gene>
<organism evidence="1 2">
    <name type="scientific">Aciduliprofundum boonei (strain DSM 19572 / T469)</name>
    <dbReference type="NCBI Taxonomy" id="439481"/>
    <lineage>
        <taxon>Archaea</taxon>
        <taxon>Methanobacteriati</taxon>
        <taxon>Thermoplasmatota</taxon>
        <taxon>DHVE2 group</taxon>
        <taxon>Candidatus Aciduliprofundum</taxon>
    </lineage>
</organism>
<dbReference type="AlphaFoldDB" id="B5IFQ7"/>
<dbReference type="Proteomes" id="UP000001400">
    <property type="component" value="Chromosome"/>
</dbReference>
<evidence type="ECO:0000313" key="2">
    <source>
        <dbReference type="Proteomes" id="UP000001400"/>
    </source>
</evidence>
<dbReference type="STRING" id="439481.Aboo_1180"/>
<proteinExistence type="predicted"/>
<dbReference type="EMBL" id="CP001941">
    <property type="protein sequence ID" value="ADD08989.1"/>
    <property type="molecule type" value="Genomic_DNA"/>
</dbReference>
<dbReference type="KEGG" id="abi:Aboo_1180"/>
<accession>B5IFQ7</accession>
<dbReference type="eggNOG" id="arCOG05631">
    <property type="taxonomic scope" value="Archaea"/>
</dbReference>
<dbReference type="RefSeq" id="WP_008085594.1">
    <property type="nucleotide sequence ID" value="NC_013926.1"/>
</dbReference>
<sequence>MPLKFDEIAELRVLTGQVVGYRALLGYNRVAFVAMKNVLCTAIGSSMESSYISATGGECRYFVIDDNYESLAEELEKYHPNLIAVFIGGSKEFDKLREILHEFFEALAKREIDTDFLFHLYTYVKVGLDVLREDEDIRNYLADKRLMAYTANFDEGLVEIREVYLLDDDIYSEIVEEYPISFRHTRIFNQGLKGRIIKFEME</sequence>
<dbReference type="HOGENOM" id="CLU_115255_0_0_2"/>
<name>B5IFQ7_ACIB4</name>
<dbReference type="OrthoDB" id="361263at2157"/>
<protein>
    <submittedName>
        <fullName evidence="1">Uncharacterized protein</fullName>
    </submittedName>
</protein>
<reference evidence="1" key="1">
    <citation type="submission" date="2010-02" db="EMBL/GenBank/DDBJ databases">
        <title>Complete sequence of Aciduliprofundum boonei T469.</title>
        <authorList>
            <consortium name="US DOE Joint Genome Institute"/>
            <person name="Lucas S."/>
            <person name="Copeland A."/>
            <person name="Lapidus A."/>
            <person name="Cheng J.-F."/>
            <person name="Bruce D."/>
            <person name="Goodwin L."/>
            <person name="Pitluck S."/>
            <person name="Saunders E."/>
            <person name="Detter J.C."/>
            <person name="Han C."/>
            <person name="Tapia R."/>
            <person name="Land M."/>
            <person name="Hauser L."/>
            <person name="Kyrpides N."/>
            <person name="Mikhailova N."/>
            <person name="Flores G."/>
            <person name="Reysenbach A.-L."/>
            <person name="Woyke T."/>
        </authorList>
    </citation>
    <scope>NUCLEOTIDE SEQUENCE</scope>
    <source>
        <strain evidence="1">T469</strain>
    </source>
</reference>
<dbReference type="GeneID" id="8828140"/>
<evidence type="ECO:0000313" key="1">
    <source>
        <dbReference type="EMBL" id="ADD08989.1"/>
    </source>
</evidence>